<organism evidence="1 2">
    <name type="scientific">Streptomyces incanus</name>
    <dbReference type="NCBI Taxonomy" id="887453"/>
    <lineage>
        <taxon>Bacteria</taxon>
        <taxon>Bacillati</taxon>
        <taxon>Actinomycetota</taxon>
        <taxon>Actinomycetes</taxon>
        <taxon>Kitasatosporales</taxon>
        <taxon>Streptomycetaceae</taxon>
        <taxon>Streptomyces</taxon>
    </lineage>
</organism>
<sequence>MARGVRHRPAKRNRSHTVCGDTALILPTLGRGERDCQNGEEQFITVEDSMSQVHASSGRLEPASGHVVPCDPLGDRVFGLVEAGSGAPRLDQFGLE</sequence>
<reference evidence="2" key="1">
    <citation type="journal article" date="2019" name="Int. J. Syst. Evol. Microbiol.">
        <title>The Global Catalogue of Microorganisms (GCM) 10K type strain sequencing project: providing services to taxonomists for standard genome sequencing and annotation.</title>
        <authorList>
            <consortium name="The Broad Institute Genomics Platform"/>
            <consortium name="The Broad Institute Genome Sequencing Center for Infectious Disease"/>
            <person name="Wu L."/>
            <person name="Ma J."/>
        </authorList>
    </citation>
    <scope>NUCLEOTIDE SEQUENCE [LARGE SCALE GENOMIC DNA]</scope>
    <source>
        <strain evidence="2">JCM 13852</strain>
    </source>
</reference>
<proteinExistence type="predicted"/>
<dbReference type="Proteomes" id="UP001596183">
    <property type="component" value="Unassembled WGS sequence"/>
</dbReference>
<dbReference type="RefSeq" id="WP_381220083.1">
    <property type="nucleotide sequence ID" value="NZ_JBHSPC010000161.1"/>
</dbReference>
<comment type="caution">
    <text evidence="1">The sequence shown here is derived from an EMBL/GenBank/DDBJ whole genome shotgun (WGS) entry which is preliminary data.</text>
</comment>
<evidence type="ECO:0000313" key="1">
    <source>
        <dbReference type="EMBL" id="MFC5675271.1"/>
    </source>
</evidence>
<keyword evidence="2" id="KW-1185">Reference proteome</keyword>
<protein>
    <submittedName>
        <fullName evidence="1">Uncharacterized protein</fullName>
    </submittedName>
</protein>
<accession>A0ABW0Y3F6</accession>
<dbReference type="EMBL" id="JBHSPC010000161">
    <property type="protein sequence ID" value="MFC5675271.1"/>
    <property type="molecule type" value="Genomic_DNA"/>
</dbReference>
<name>A0ABW0Y3F6_9ACTN</name>
<gene>
    <name evidence="1" type="ORF">ACFP2V_36010</name>
</gene>
<evidence type="ECO:0000313" key="2">
    <source>
        <dbReference type="Proteomes" id="UP001596183"/>
    </source>
</evidence>